<accession>W5IJW5</accession>
<gene>
    <name evidence="8" type="ORF">HMPREF9020_00962</name>
</gene>
<dbReference type="AlphaFoldDB" id="W5IJW5"/>
<dbReference type="InterPro" id="IPR038740">
    <property type="entry name" value="BioF2-like_GNAT_dom"/>
</dbReference>
<dbReference type="GO" id="GO:0009252">
    <property type="term" value="P:peptidoglycan biosynthetic process"/>
    <property type="evidence" value="ECO:0007669"/>
    <property type="project" value="UniProtKB-KW"/>
</dbReference>
<dbReference type="InterPro" id="IPR050644">
    <property type="entry name" value="PG_Glycine_Bridge_Synth"/>
</dbReference>
<dbReference type="EMBL" id="ADCX01000004">
    <property type="protein sequence ID" value="EFG27320.1"/>
    <property type="molecule type" value="Genomic_DNA"/>
</dbReference>
<dbReference type="PANTHER" id="PTHR36174:SF1">
    <property type="entry name" value="LIPID II:GLYCINE GLYCYLTRANSFERASE"/>
    <property type="match status" value="1"/>
</dbReference>
<comment type="similarity">
    <text evidence="1">Belongs to the FemABX family.</text>
</comment>
<dbReference type="GO" id="GO:0071555">
    <property type="term" value="P:cell wall organization"/>
    <property type="evidence" value="ECO:0007669"/>
    <property type="project" value="UniProtKB-KW"/>
</dbReference>
<dbReference type="RefSeq" id="WP_006293340.1">
    <property type="nucleotide sequence ID" value="NZ_GG770225.1"/>
</dbReference>
<dbReference type="Gene3D" id="3.40.630.30">
    <property type="match status" value="2"/>
</dbReference>
<dbReference type="HOGENOM" id="CLU_048411_0_1_11"/>
<dbReference type="Pfam" id="PF02388">
    <property type="entry name" value="FemAB"/>
    <property type="match status" value="1"/>
</dbReference>
<dbReference type="GO" id="GO:0016755">
    <property type="term" value="F:aminoacyltransferase activity"/>
    <property type="evidence" value="ECO:0007669"/>
    <property type="project" value="InterPro"/>
</dbReference>
<evidence type="ECO:0000256" key="4">
    <source>
        <dbReference type="ARBA" id="ARBA00022984"/>
    </source>
</evidence>
<dbReference type="Proteomes" id="UP000005777">
    <property type="component" value="Unassembled WGS sequence"/>
</dbReference>
<protein>
    <recommendedName>
        <fullName evidence="7">BioF2-like acetyltransferase domain-containing protein</fullName>
    </recommendedName>
</protein>
<evidence type="ECO:0000259" key="7">
    <source>
        <dbReference type="Pfam" id="PF13480"/>
    </source>
</evidence>
<evidence type="ECO:0000256" key="5">
    <source>
        <dbReference type="ARBA" id="ARBA00023315"/>
    </source>
</evidence>
<dbReference type="Pfam" id="PF13480">
    <property type="entry name" value="Acetyltransf_6"/>
    <property type="match status" value="1"/>
</dbReference>
<dbReference type="eggNOG" id="COG2348">
    <property type="taxonomic scope" value="Bacteria"/>
</dbReference>
<dbReference type="PANTHER" id="PTHR36174">
    <property type="entry name" value="LIPID II:GLYCINE GLYCYLTRANSFERASE"/>
    <property type="match status" value="1"/>
</dbReference>
<dbReference type="InterPro" id="IPR003447">
    <property type="entry name" value="FEMABX"/>
</dbReference>
<evidence type="ECO:0000256" key="2">
    <source>
        <dbReference type="ARBA" id="ARBA00022679"/>
    </source>
</evidence>
<evidence type="ECO:0000313" key="9">
    <source>
        <dbReference type="Proteomes" id="UP000005777"/>
    </source>
</evidence>
<keyword evidence="5" id="KW-0012">Acyltransferase</keyword>
<feature type="domain" description="BioF2-like acetyltransferase" evidence="7">
    <location>
        <begin position="161"/>
        <end position="293"/>
    </location>
</feature>
<evidence type="ECO:0000256" key="3">
    <source>
        <dbReference type="ARBA" id="ARBA00022960"/>
    </source>
</evidence>
<keyword evidence="9" id="KW-1185">Reference proteome</keyword>
<dbReference type="InterPro" id="IPR016181">
    <property type="entry name" value="Acyl_CoA_acyltransferase"/>
</dbReference>
<proteinExistence type="inferred from homology"/>
<name>W5IJW5_SCAIO</name>
<keyword evidence="3" id="KW-0133">Cell shape</keyword>
<evidence type="ECO:0000256" key="1">
    <source>
        <dbReference type="ARBA" id="ARBA00009943"/>
    </source>
</evidence>
<dbReference type="PROSITE" id="PS51191">
    <property type="entry name" value="FEMABX"/>
    <property type="match status" value="1"/>
</dbReference>
<keyword evidence="2" id="KW-0808">Transferase</keyword>
<dbReference type="GO" id="GO:0008360">
    <property type="term" value="P:regulation of cell shape"/>
    <property type="evidence" value="ECO:0007669"/>
    <property type="project" value="UniProtKB-KW"/>
</dbReference>
<organism evidence="8 9">
    <name type="scientific">Scardovia inopinata F0304</name>
    <dbReference type="NCBI Taxonomy" id="641146"/>
    <lineage>
        <taxon>Bacteria</taxon>
        <taxon>Bacillati</taxon>
        <taxon>Actinomycetota</taxon>
        <taxon>Actinomycetes</taxon>
        <taxon>Bifidobacteriales</taxon>
        <taxon>Bifidobacteriaceae</taxon>
        <taxon>Scardovia</taxon>
    </lineage>
</organism>
<keyword evidence="4" id="KW-0573">Peptidoglycan synthesis</keyword>
<reference evidence="8 9" key="1">
    <citation type="submission" date="2012-01" db="EMBL/GenBank/DDBJ databases">
        <title>The Genome Sequence of Scardovia inopinata F0304.</title>
        <authorList>
            <consortium name="The Broad Institute Genome Sequencing Platform"/>
            <person name="Earl A."/>
            <person name="Ward D."/>
            <person name="Feldgarden M."/>
            <person name="Gevers D."/>
            <person name="Izard J."/>
            <person name="Baranova O.V."/>
            <person name="Blanton J.M."/>
            <person name="Tanner A.C."/>
            <person name="Dewhirst F.E."/>
            <person name="Young S.K."/>
            <person name="Zeng Q."/>
            <person name="Gargeya S."/>
            <person name="Fitzgerald M."/>
            <person name="Haas B."/>
            <person name="Abouelleil A."/>
            <person name="Alvarado L."/>
            <person name="Arachchi H.M."/>
            <person name="Berlin A."/>
            <person name="Chapman S.B."/>
            <person name="Gearin G."/>
            <person name="Goldberg J."/>
            <person name="Griggs A."/>
            <person name="Gujja S."/>
            <person name="Hansen M."/>
            <person name="Heiman D."/>
            <person name="Howarth C."/>
            <person name="Larimer J."/>
            <person name="Lui A."/>
            <person name="MacDonald P.J."/>
            <person name="McCowen C."/>
            <person name="Montmayeur A."/>
            <person name="Murphy C."/>
            <person name="Neiman D."/>
            <person name="Pearson M."/>
            <person name="Priest M."/>
            <person name="Roberts A."/>
            <person name="Saif S."/>
            <person name="Shea T."/>
            <person name="Sisk P."/>
            <person name="Stolte C."/>
            <person name="Sykes S."/>
            <person name="Wortman J."/>
            <person name="Nusbaum C."/>
            <person name="Birren B."/>
        </authorList>
    </citation>
    <scope>NUCLEOTIDE SEQUENCE [LARGE SCALE GENOMIC DNA]</scope>
    <source>
        <strain evidence="8 9">F0304</strain>
    </source>
</reference>
<sequence>MMGGHVFTATETNSKEKWQQAWEVLSGHPLQSWQWGQLKTQTGPWDAHRIIITDDSGKTVGGAQILVRSLPWPFTAMCYIPRGPLAAPGTHLADIADVCAAWCKKNTRAVSLKIDPAVTKADLGKNLSASWSNAPTVLIAKTATIPLTGSQDEIMHSIHSKKARQYIRKATREGVVCRPARREDLPDILNLYHHTANNDGFALHSDEFYNQAWSVLDGINQVFVAEAEGKIQAFLWNATSGDTAFELWGAVSDQGKKLRANYALKWTAICAAKDRGTRLYDLNGLLNDGISDFKLLWVSEPTWWIGTFDHPLKPLAGLWKTAMRLHSKWNQRNDAQKNTSSD</sequence>
<dbReference type="SUPFAM" id="SSF55729">
    <property type="entry name" value="Acyl-CoA N-acyltransferases (Nat)"/>
    <property type="match status" value="2"/>
</dbReference>
<comment type="caution">
    <text evidence="8">The sequence shown here is derived from an EMBL/GenBank/DDBJ whole genome shotgun (WGS) entry which is preliminary data.</text>
</comment>
<evidence type="ECO:0000256" key="6">
    <source>
        <dbReference type="ARBA" id="ARBA00023316"/>
    </source>
</evidence>
<keyword evidence="6" id="KW-0961">Cell wall biogenesis/degradation</keyword>
<evidence type="ECO:0000313" key="8">
    <source>
        <dbReference type="EMBL" id="EFG27320.1"/>
    </source>
</evidence>